<dbReference type="GO" id="GO:0009306">
    <property type="term" value="P:protein secretion"/>
    <property type="evidence" value="ECO:0007669"/>
    <property type="project" value="UniProtKB-UniRule"/>
</dbReference>
<keyword evidence="4 9" id="KW-0812">Transmembrane</keyword>
<keyword evidence="11" id="KW-1185">Reference proteome</keyword>
<dbReference type="Pfam" id="PF00584">
    <property type="entry name" value="SecE"/>
    <property type="match status" value="1"/>
</dbReference>
<dbReference type="AlphaFoldDB" id="A0A0K2SPP2"/>
<dbReference type="InterPro" id="IPR001901">
    <property type="entry name" value="Translocase_SecE/Sec61-g"/>
</dbReference>
<dbReference type="HAMAP" id="MF_00422">
    <property type="entry name" value="SecE"/>
    <property type="match status" value="1"/>
</dbReference>
<evidence type="ECO:0000313" key="10">
    <source>
        <dbReference type="EMBL" id="BAS29103.1"/>
    </source>
</evidence>
<dbReference type="EMBL" id="AP014924">
    <property type="protein sequence ID" value="BAS29103.1"/>
    <property type="molecule type" value="Genomic_DNA"/>
</dbReference>
<dbReference type="NCBIfam" id="TIGR00964">
    <property type="entry name" value="secE_bact"/>
    <property type="match status" value="1"/>
</dbReference>
<reference evidence="11" key="2">
    <citation type="journal article" date="2016" name="Int. J. Syst. Evol. Microbiol.">
        <title>Complete genome sequence and cell structure of Limnochorda pilosa, a Gram-negative spore-former within the phylum Firmicutes.</title>
        <authorList>
            <person name="Watanabe M."/>
            <person name="Kojima H."/>
            <person name="Fukui M."/>
        </authorList>
    </citation>
    <scope>NUCLEOTIDE SEQUENCE [LARGE SCALE GENOMIC DNA]</scope>
    <source>
        <strain evidence="11">HC45</strain>
    </source>
</reference>
<dbReference type="Gene3D" id="1.20.5.1030">
    <property type="entry name" value="Preprotein translocase secy subunit"/>
    <property type="match status" value="1"/>
</dbReference>
<evidence type="ECO:0000256" key="9">
    <source>
        <dbReference type="HAMAP-Rule" id="MF_00422"/>
    </source>
</evidence>
<evidence type="ECO:0000256" key="5">
    <source>
        <dbReference type="ARBA" id="ARBA00022927"/>
    </source>
</evidence>
<keyword evidence="2 9" id="KW-0813">Transport</keyword>
<keyword evidence="5 9" id="KW-0653">Protein transport</keyword>
<comment type="subcellular location">
    <subcellularLocation>
        <location evidence="9">Cell membrane</location>
        <topology evidence="9">Single-pass membrane protein</topology>
    </subcellularLocation>
    <subcellularLocation>
        <location evidence="1">Membrane</location>
    </subcellularLocation>
</comment>
<dbReference type="PROSITE" id="PS01067">
    <property type="entry name" value="SECE_SEC61G"/>
    <property type="match status" value="1"/>
</dbReference>
<evidence type="ECO:0000256" key="7">
    <source>
        <dbReference type="ARBA" id="ARBA00023010"/>
    </source>
</evidence>
<comment type="similarity">
    <text evidence="9">Belongs to the SecE/SEC61-gamma family.</text>
</comment>
<accession>A0A0K2SPP2</accession>
<sequence>MATRQGLGRRAAQFLREVRSEARKIAWPNRRELTVYTAVVLVVVAATTLFVAVADLGISQLIHLVGIL</sequence>
<dbReference type="GO" id="GO:0006605">
    <property type="term" value="P:protein targeting"/>
    <property type="evidence" value="ECO:0007669"/>
    <property type="project" value="UniProtKB-UniRule"/>
</dbReference>
<keyword evidence="3 9" id="KW-1003">Cell membrane</keyword>
<organism evidence="10 11">
    <name type="scientific">Limnochorda pilosa</name>
    <dbReference type="NCBI Taxonomy" id="1555112"/>
    <lineage>
        <taxon>Bacteria</taxon>
        <taxon>Bacillati</taxon>
        <taxon>Bacillota</taxon>
        <taxon>Limnochordia</taxon>
        <taxon>Limnochordales</taxon>
        <taxon>Limnochordaceae</taxon>
        <taxon>Limnochorda</taxon>
    </lineage>
</organism>
<dbReference type="InterPro" id="IPR038379">
    <property type="entry name" value="SecE_sf"/>
</dbReference>
<name>A0A0K2SPP2_LIMPI</name>
<dbReference type="GO" id="GO:0005886">
    <property type="term" value="C:plasma membrane"/>
    <property type="evidence" value="ECO:0007669"/>
    <property type="project" value="UniProtKB-SubCell"/>
</dbReference>
<evidence type="ECO:0000313" key="11">
    <source>
        <dbReference type="Proteomes" id="UP000065807"/>
    </source>
</evidence>
<dbReference type="GO" id="GO:0065002">
    <property type="term" value="P:intracellular protein transmembrane transport"/>
    <property type="evidence" value="ECO:0007669"/>
    <property type="project" value="UniProtKB-UniRule"/>
</dbReference>
<evidence type="ECO:0000256" key="1">
    <source>
        <dbReference type="ARBA" id="ARBA00004370"/>
    </source>
</evidence>
<keyword evidence="6 9" id="KW-1133">Transmembrane helix</keyword>
<evidence type="ECO:0000256" key="8">
    <source>
        <dbReference type="ARBA" id="ARBA00023136"/>
    </source>
</evidence>
<gene>
    <name evidence="9" type="primary">secE</name>
    <name evidence="10" type="ORF">LIP_3286</name>
</gene>
<evidence type="ECO:0000256" key="2">
    <source>
        <dbReference type="ARBA" id="ARBA00022448"/>
    </source>
</evidence>
<keyword evidence="7 9" id="KW-0811">Translocation</keyword>
<evidence type="ECO:0000256" key="6">
    <source>
        <dbReference type="ARBA" id="ARBA00022989"/>
    </source>
</evidence>
<dbReference type="InterPro" id="IPR005807">
    <property type="entry name" value="SecE_bac"/>
</dbReference>
<protein>
    <recommendedName>
        <fullName evidence="9">Protein translocase subunit SecE</fullName>
    </recommendedName>
</protein>
<evidence type="ECO:0000256" key="3">
    <source>
        <dbReference type="ARBA" id="ARBA00022475"/>
    </source>
</evidence>
<feature type="transmembrane region" description="Helical" evidence="9">
    <location>
        <begin position="33"/>
        <end position="54"/>
    </location>
</feature>
<dbReference type="PANTHER" id="PTHR33910:SF1">
    <property type="entry name" value="PROTEIN TRANSLOCASE SUBUNIT SECE"/>
    <property type="match status" value="1"/>
</dbReference>
<evidence type="ECO:0000256" key="4">
    <source>
        <dbReference type="ARBA" id="ARBA00022692"/>
    </source>
</evidence>
<dbReference type="Proteomes" id="UP000065807">
    <property type="component" value="Chromosome"/>
</dbReference>
<keyword evidence="8 9" id="KW-0472">Membrane</keyword>
<dbReference type="GO" id="GO:0008320">
    <property type="term" value="F:protein transmembrane transporter activity"/>
    <property type="evidence" value="ECO:0007669"/>
    <property type="project" value="UniProtKB-UniRule"/>
</dbReference>
<proteinExistence type="inferred from homology"/>
<comment type="function">
    <text evidence="9">Essential subunit of the Sec protein translocation channel SecYEG. Clamps together the 2 halves of SecY. May contact the channel plug during translocation.</text>
</comment>
<reference evidence="11" key="1">
    <citation type="submission" date="2015-07" db="EMBL/GenBank/DDBJ databases">
        <title>Complete genome sequence and phylogenetic analysis of Limnochorda pilosa.</title>
        <authorList>
            <person name="Watanabe M."/>
            <person name="Kojima H."/>
            <person name="Fukui M."/>
        </authorList>
    </citation>
    <scope>NUCLEOTIDE SEQUENCE [LARGE SCALE GENOMIC DNA]</scope>
    <source>
        <strain evidence="11">HC45</strain>
    </source>
</reference>
<dbReference type="GO" id="GO:0043952">
    <property type="term" value="P:protein transport by the Sec complex"/>
    <property type="evidence" value="ECO:0007669"/>
    <property type="project" value="UniProtKB-UniRule"/>
</dbReference>
<dbReference type="STRING" id="1555112.LIP_3286"/>
<dbReference type="KEGG" id="lpil:LIP_3286"/>
<dbReference type="PANTHER" id="PTHR33910">
    <property type="entry name" value="PROTEIN TRANSLOCASE SUBUNIT SECE"/>
    <property type="match status" value="1"/>
</dbReference>
<comment type="subunit">
    <text evidence="9">Component of the Sec protein translocase complex. Heterotrimer consisting of SecY, SecE and SecG subunits. The heterotrimers can form oligomers, although 1 heterotrimer is thought to be able to translocate proteins. Interacts with the ribosome. Interacts with SecDF, and other proteins may be involved. Interacts with SecA.</text>
</comment>